<keyword evidence="3" id="KW-1185">Reference proteome</keyword>
<dbReference type="Proteomes" id="UP001054837">
    <property type="component" value="Unassembled WGS sequence"/>
</dbReference>
<evidence type="ECO:0000313" key="2">
    <source>
        <dbReference type="EMBL" id="GIY50187.1"/>
    </source>
</evidence>
<proteinExistence type="predicted"/>
<organism evidence="2 3">
    <name type="scientific">Caerostris darwini</name>
    <dbReference type="NCBI Taxonomy" id="1538125"/>
    <lineage>
        <taxon>Eukaryota</taxon>
        <taxon>Metazoa</taxon>
        <taxon>Ecdysozoa</taxon>
        <taxon>Arthropoda</taxon>
        <taxon>Chelicerata</taxon>
        <taxon>Arachnida</taxon>
        <taxon>Araneae</taxon>
        <taxon>Araneomorphae</taxon>
        <taxon>Entelegynae</taxon>
        <taxon>Araneoidea</taxon>
        <taxon>Araneidae</taxon>
        <taxon>Caerostris</taxon>
    </lineage>
</organism>
<evidence type="ECO:0000256" key="1">
    <source>
        <dbReference type="SAM" id="MobiDB-lite"/>
    </source>
</evidence>
<sequence length="102" mass="11368">MKRGRLIHGSFSQSKDTEVDGSSRASLIRNSWEGGAKSLERQNHWFQQLRVKATKHNAERQADEHKTSLMNTHATAQSGTSSSDPNHLTHSSLRMLPVSSDV</sequence>
<comment type="caution">
    <text evidence="2">The sequence shown here is derived from an EMBL/GenBank/DDBJ whole genome shotgun (WGS) entry which is preliminary data.</text>
</comment>
<accession>A0AAV4TYU3</accession>
<feature type="compositionally biased region" description="Polar residues" evidence="1">
    <location>
        <begin position="68"/>
        <end position="92"/>
    </location>
</feature>
<feature type="region of interest" description="Disordered" evidence="1">
    <location>
        <begin position="56"/>
        <end position="102"/>
    </location>
</feature>
<feature type="compositionally biased region" description="Basic and acidic residues" evidence="1">
    <location>
        <begin position="56"/>
        <end position="67"/>
    </location>
</feature>
<feature type="region of interest" description="Disordered" evidence="1">
    <location>
        <begin position="1"/>
        <end position="24"/>
    </location>
</feature>
<dbReference type="EMBL" id="BPLQ01010360">
    <property type="protein sequence ID" value="GIY50187.1"/>
    <property type="molecule type" value="Genomic_DNA"/>
</dbReference>
<dbReference type="AlphaFoldDB" id="A0AAV4TYU3"/>
<name>A0AAV4TYU3_9ARAC</name>
<evidence type="ECO:0000313" key="3">
    <source>
        <dbReference type="Proteomes" id="UP001054837"/>
    </source>
</evidence>
<reference evidence="2 3" key="1">
    <citation type="submission" date="2021-06" db="EMBL/GenBank/DDBJ databases">
        <title>Caerostris darwini draft genome.</title>
        <authorList>
            <person name="Kono N."/>
            <person name="Arakawa K."/>
        </authorList>
    </citation>
    <scope>NUCLEOTIDE SEQUENCE [LARGE SCALE GENOMIC DNA]</scope>
</reference>
<gene>
    <name evidence="2" type="ORF">CDAR_231831</name>
</gene>
<protein>
    <submittedName>
        <fullName evidence="2">Uncharacterized protein</fullName>
    </submittedName>
</protein>